<keyword evidence="7 9" id="KW-0539">Nucleus</keyword>
<evidence type="ECO:0000256" key="5">
    <source>
        <dbReference type="ARBA" id="ARBA00022771"/>
    </source>
</evidence>
<evidence type="ECO:0000256" key="1">
    <source>
        <dbReference type="ARBA" id="ARBA00004123"/>
    </source>
</evidence>
<feature type="domain" description="CCT" evidence="12">
    <location>
        <begin position="361"/>
        <end position="403"/>
    </location>
</feature>
<dbReference type="SMART" id="SM00336">
    <property type="entry name" value="BBOX"/>
    <property type="match status" value="1"/>
</dbReference>
<evidence type="ECO:0000256" key="6">
    <source>
        <dbReference type="ARBA" id="ARBA00022833"/>
    </source>
</evidence>
<evidence type="ECO:0000256" key="8">
    <source>
        <dbReference type="PROSITE-ProRule" id="PRU00024"/>
    </source>
</evidence>
<comment type="similarity">
    <text evidence="2">Belongs to the CONSTANS family.</text>
</comment>
<keyword evidence="5 8" id="KW-0863">Zinc-finger</keyword>
<proteinExistence type="inferred from homology"/>
<dbReference type="PROSITE" id="PS50119">
    <property type="entry name" value="ZF_BBOX"/>
    <property type="match status" value="1"/>
</dbReference>
<evidence type="ECO:0000256" key="3">
    <source>
        <dbReference type="ARBA" id="ARBA00022723"/>
    </source>
</evidence>
<dbReference type="PANTHER" id="PTHR31717">
    <property type="entry name" value="ZINC FINGER PROTEIN CONSTANS-LIKE 10"/>
    <property type="match status" value="1"/>
</dbReference>
<organism evidence="13 14">
    <name type="scientific">Hibiscus sabdariffa</name>
    <name type="common">roselle</name>
    <dbReference type="NCBI Taxonomy" id="183260"/>
    <lineage>
        <taxon>Eukaryota</taxon>
        <taxon>Viridiplantae</taxon>
        <taxon>Streptophyta</taxon>
        <taxon>Embryophyta</taxon>
        <taxon>Tracheophyta</taxon>
        <taxon>Spermatophyta</taxon>
        <taxon>Magnoliopsida</taxon>
        <taxon>eudicotyledons</taxon>
        <taxon>Gunneridae</taxon>
        <taxon>Pentapetalae</taxon>
        <taxon>rosids</taxon>
        <taxon>malvids</taxon>
        <taxon>Malvales</taxon>
        <taxon>Malvaceae</taxon>
        <taxon>Malvoideae</taxon>
        <taxon>Hibiscus</taxon>
    </lineage>
</organism>
<keyword evidence="3" id="KW-0479">Metal-binding</keyword>
<evidence type="ECO:0000259" key="11">
    <source>
        <dbReference type="PROSITE" id="PS50119"/>
    </source>
</evidence>
<name>A0ABR2R5I7_9ROSI</name>
<gene>
    <name evidence="13" type="ORF">V6N11_074968</name>
</gene>
<evidence type="ECO:0000256" key="2">
    <source>
        <dbReference type="ARBA" id="ARBA00010024"/>
    </source>
</evidence>
<sequence>MATPQPPPQPDCNYTPLPCDFCNHQSALLLCPADSANLCFLCDRHVHSANLLSLNHLRSLLCHNCCAQPVSVRCATDYLMLCPDCDYDAHGASSASTAHHRTPVQGFSGCPSALELASVWGFDLRDEKSSDRRWNQELTMPIVQPRFYEMSVRDVNVMEPCESSSHGKKKQNHGSGKYKQVLYKQLVELMKRDFMGDVADDYDGGEIENPVQNAEANANVLAARQEVMQPESNRIADGAGDMLWNANRNDIQTPQIWDFKLEGQWGEDEIETQSADFMIKNFNQLMEETCLSAELLGDACHLNYDMDSININWISPGATTSESNNQPIPRPKGNGSSNEAVFMARAAAPCEADLELLARNRGNAMQRYKEKKKTRRYDKHIRYESRKARADTRKRVKGRFVKATESPDV</sequence>
<dbReference type="InterPro" id="IPR000315">
    <property type="entry name" value="Znf_B-box"/>
</dbReference>
<dbReference type="PROSITE" id="PS51017">
    <property type="entry name" value="CCT"/>
    <property type="match status" value="1"/>
</dbReference>
<dbReference type="InterPro" id="IPR049808">
    <property type="entry name" value="CONSTANS-like_Bbox1"/>
</dbReference>
<protein>
    <submittedName>
        <fullName evidence="13">Uncharacterized protein</fullName>
    </submittedName>
</protein>
<keyword evidence="14" id="KW-1185">Reference proteome</keyword>
<keyword evidence="4" id="KW-0677">Repeat</keyword>
<feature type="domain" description="B box-type" evidence="11">
    <location>
        <begin position="57"/>
        <end position="104"/>
    </location>
</feature>
<evidence type="ECO:0000313" key="13">
    <source>
        <dbReference type="EMBL" id="KAK9008064.1"/>
    </source>
</evidence>
<dbReference type="InterPro" id="IPR010402">
    <property type="entry name" value="CCT_domain"/>
</dbReference>
<evidence type="ECO:0000256" key="10">
    <source>
        <dbReference type="SAM" id="MobiDB-lite"/>
    </source>
</evidence>
<evidence type="ECO:0000313" key="14">
    <source>
        <dbReference type="Proteomes" id="UP001396334"/>
    </source>
</evidence>
<evidence type="ECO:0000256" key="9">
    <source>
        <dbReference type="PROSITE-ProRule" id="PRU00357"/>
    </source>
</evidence>
<keyword evidence="6" id="KW-0862">Zinc</keyword>
<feature type="region of interest" description="Disordered" evidence="10">
    <location>
        <begin position="385"/>
        <end position="409"/>
    </location>
</feature>
<accession>A0ABR2R5I7</accession>
<evidence type="ECO:0000259" key="12">
    <source>
        <dbReference type="PROSITE" id="PS51017"/>
    </source>
</evidence>
<evidence type="ECO:0000256" key="4">
    <source>
        <dbReference type="ARBA" id="ARBA00022737"/>
    </source>
</evidence>
<comment type="subcellular location">
    <subcellularLocation>
        <location evidence="1 9">Nucleus</location>
    </subcellularLocation>
</comment>
<dbReference type="CDD" id="cd19821">
    <property type="entry name" value="Bbox1_BBX-like"/>
    <property type="match status" value="1"/>
</dbReference>
<dbReference type="Proteomes" id="UP001396334">
    <property type="component" value="Unassembled WGS sequence"/>
</dbReference>
<dbReference type="PANTHER" id="PTHR31717:SF45">
    <property type="entry name" value="ZINC FINGER PROTEIN CONSTANS-LIKE 14-RELATED"/>
    <property type="match status" value="1"/>
</dbReference>
<dbReference type="EMBL" id="JBBPBN010000026">
    <property type="protein sequence ID" value="KAK9008064.1"/>
    <property type="molecule type" value="Genomic_DNA"/>
</dbReference>
<reference evidence="13 14" key="1">
    <citation type="journal article" date="2024" name="G3 (Bethesda)">
        <title>Genome assembly of Hibiscus sabdariffa L. provides insights into metabolisms of medicinal natural products.</title>
        <authorList>
            <person name="Kim T."/>
        </authorList>
    </citation>
    <scope>NUCLEOTIDE SEQUENCE [LARGE SCALE GENOMIC DNA]</scope>
    <source>
        <strain evidence="13">TK-2024</strain>
        <tissue evidence="13">Old leaves</tissue>
    </source>
</reference>
<evidence type="ECO:0000256" key="7">
    <source>
        <dbReference type="ARBA" id="ARBA00023242"/>
    </source>
</evidence>
<comment type="caution">
    <text evidence="13">The sequence shown here is derived from an EMBL/GenBank/DDBJ whole genome shotgun (WGS) entry which is preliminary data.</text>
</comment>
<dbReference type="Pfam" id="PF06203">
    <property type="entry name" value="CCT"/>
    <property type="match status" value="1"/>
</dbReference>